<dbReference type="SUPFAM" id="SSF57196">
    <property type="entry name" value="EGF/Laminin"/>
    <property type="match status" value="2"/>
</dbReference>
<dbReference type="Gene3D" id="2.10.25.10">
    <property type="entry name" value="Laminin"/>
    <property type="match status" value="4"/>
</dbReference>
<feature type="domain" description="EGF-like" evidence="8">
    <location>
        <begin position="278"/>
        <end position="316"/>
    </location>
</feature>
<evidence type="ECO:0000256" key="4">
    <source>
        <dbReference type="ARBA" id="ARBA00023157"/>
    </source>
</evidence>
<organism evidence="9 10">
    <name type="scientific">Oopsacas minuta</name>
    <dbReference type="NCBI Taxonomy" id="111878"/>
    <lineage>
        <taxon>Eukaryota</taxon>
        <taxon>Metazoa</taxon>
        <taxon>Porifera</taxon>
        <taxon>Hexactinellida</taxon>
        <taxon>Hexasterophora</taxon>
        <taxon>Lyssacinosida</taxon>
        <taxon>Leucopsacidae</taxon>
        <taxon>Oopsacas</taxon>
    </lineage>
</organism>
<keyword evidence="6" id="KW-0472">Membrane</keyword>
<feature type="chain" id="PRO_5044012173" description="EGF-like domain-containing protein" evidence="7">
    <location>
        <begin position="18"/>
        <end position="534"/>
    </location>
</feature>
<gene>
    <name evidence="9" type="ORF">LOD99_8694</name>
</gene>
<keyword evidence="10" id="KW-1185">Reference proteome</keyword>
<feature type="domain" description="EGF-like" evidence="8">
    <location>
        <begin position="318"/>
        <end position="354"/>
    </location>
</feature>
<reference evidence="9 10" key="1">
    <citation type="journal article" date="2023" name="BMC Biol.">
        <title>The compact genome of the sponge Oopsacas minuta (Hexactinellida) is lacking key metazoan core genes.</title>
        <authorList>
            <person name="Santini S."/>
            <person name="Schenkelaars Q."/>
            <person name="Jourda C."/>
            <person name="Duchesne M."/>
            <person name="Belahbib H."/>
            <person name="Rocher C."/>
            <person name="Selva M."/>
            <person name="Riesgo A."/>
            <person name="Vervoort M."/>
            <person name="Leys S.P."/>
            <person name="Kodjabachian L."/>
            <person name="Le Bivic A."/>
            <person name="Borchiellini C."/>
            <person name="Claverie J.M."/>
            <person name="Renard E."/>
        </authorList>
    </citation>
    <scope>NUCLEOTIDE SEQUENCE [LARGE SCALE GENOMIC DNA]</scope>
    <source>
        <strain evidence="9">SPO-2</strain>
    </source>
</reference>
<keyword evidence="6" id="KW-1133">Transmembrane helix</keyword>
<dbReference type="InterPro" id="IPR001881">
    <property type="entry name" value="EGF-like_Ca-bd_dom"/>
</dbReference>
<dbReference type="PROSITE" id="PS01186">
    <property type="entry name" value="EGF_2"/>
    <property type="match status" value="3"/>
</dbReference>
<keyword evidence="1 5" id="KW-0245">EGF-like domain</keyword>
<sequence length="534" mass="59169">MQLFTLLFLTILSRANTQYICYKGSNCEYQHPTETLSSTYPKCCQLGAKSYTTILDGQDIHNCTLCDFVLNLSIIPTEQFYRANIPYTPYGGQLILTFPIEINAFYTAIRSNTKLPNDFITPLDSLITVSYSEGTGEAIEYSRITQASGSLYGGLIDRDQYNLLDIPSGKFIPVVRTESYNGTIVIQASYLLSEVQTEVSYAFIVLECLDCLNSGYPNSECSQCICTDGFTGKLCQGAYNTSIMYCNNTTCLNNGVCNGSIVCDCDHTGFDGDFCQFDVNECLLETHNCTGSSSCHNLYGDFTCICHEGFTGVNCDINIDTCALVYCTHHSTCQNVAGDAICVCDVGYTGVDCLVSFSVCDYSECSVNTSLCIESVPDSTNYTCICKSGYEGRFCTLDIDECKNEPCLTGETCMNTFGGFECVCEIENCEIIDGYDSGGLIGLGIALILVVLIFGFGLIGFWVAILVYKYLKRVRSSARYIMVRKFEKEANTAWRIRKRKKHINEKQKNDIEMTSAVFENSYSKDETDNITSTL</sequence>
<dbReference type="InterPro" id="IPR000742">
    <property type="entry name" value="EGF"/>
</dbReference>
<dbReference type="SMART" id="SM00181">
    <property type="entry name" value="EGF"/>
    <property type="match status" value="6"/>
</dbReference>
<proteinExistence type="predicted"/>
<feature type="disulfide bond" evidence="5">
    <location>
        <begin position="386"/>
        <end position="395"/>
    </location>
</feature>
<feature type="signal peptide" evidence="7">
    <location>
        <begin position="1"/>
        <end position="17"/>
    </location>
</feature>
<dbReference type="GO" id="GO:0005509">
    <property type="term" value="F:calcium ion binding"/>
    <property type="evidence" value="ECO:0007669"/>
    <property type="project" value="InterPro"/>
</dbReference>
<evidence type="ECO:0000256" key="5">
    <source>
        <dbReference type="PROSITE-ProRule" id="PRU00076"/>
    </source>
</evidence>
<evidence type="ECO:0000256" key="1">
    <source>
        <dbReference type="ARBA" id="ARBA00022536"/>
    </source>
</evidence>
<protein>
    <recommendedName>
        <fullName evidence="8">EGF-like domain-containing protein</fullName>
    </recommendedName>
</protein>
<dbReference type="FunFam" id="2.10.25.10:FF:000038">
    <property type="entry name" value="Fibrillin 2"/>
    <property type="match status" value="1"/>
</dbReference>
<dbReference type="SMART" id="SM00179">
    <property type="entry name" value="EGF_CA"/>
    <property type="match status" value="4"/>
</dbReference>
<accession>A0AAV7JFU1</accession>
<evidence type="ECO:0000256" key="6">
    <source>
        <dbReference type="SAM" id="Phobius"/>
    </source>
</evidence>
<dbReference type="CDD" id="cd00054">
    <property type="entry name" value="EGF_CA"/>
    <property type="match status" value="3"/>
</dbReference>
<keyword evidence="2 7" id="KW-0732">Signal</keyword>
<keyword evidence="4 5" id="KW-1015">Disulfide bond</keyword>
<feature type="disulfide bond" evidence="5">
    <location>
        <begin position="344"/>
        <end position="353"/>
    </location>
</feature>
<feature type="domain" description="EGF-like" evidence="8">
    <location>
        <begin position="398"/>
        <end position="430"/>
    </location>
</feature>
<keyword evidence="6" id="KW-0812">Transmembrane</keyword>
<evidence type="ECO:0000256" key="3">
    <source>
        <dbReference type="ARBA" id="ARBA00022737"/>
    </source>
</evidence>
<comment type="caution">
    <text evidence="9">The sequence shown here is derived from an EMBL/GenBank/DDBJ whole genome shotgun (WGS) entry which is preliminary data.</text>
</comment>
<dbReference type="InterPro" id="IPR000152">
    <property type="entry name" value="EGF-type_Asp/Asn_hydroxyl_site"/>
</dbReference>
<dbReference type="AlphaFoldDB" id="A0AAV7JFU1"/>
<comment type="caution">
    <text evidence="5">Lacks conserved residue(s) required for the propagation of feature annotation.</text>
</comment>
<feature type="transmembrane region" description="Helical" evidence="6">
    <location>
        <begin position="440"/>
        <end position="468"/>
    </location>
</feature>
<dbReference type="PROSITE" id="PS01187">
    <property type="entry name" value="EGF_CA"/>
    <property type="match status" value="1"/>
</dbReference>
<feature type="domain" description="EGF-like" evidence="8">
    <location>
        <begin position="361"/>
        <end position="396"/>
    </location>
</feature>
<evidence type="ECO:0000256" key="2">
    <source>
        <dbReference type="ARBA" id="ARBA00022729"/>
    </source>
</evidence>
<dbReference type="Proteomes" id="UP001165289">
    <property type="component" value="Unassembled WGS sequence"/>
</dbReference>
<dbReference type="PROSITE" id="PS50026">
    <property type="entry name" value="EGF_3"/>
    <property type="match status" value="5"/>
</dbReference>
<evidence type="ECO:0000313" key="9">
    <source>
        <dbReference type="EMBL" id="KAI6647620.1"/>
    </source>
</evidence>
<evidence type="ECO:0000256" key="7">
    <source>
        <dbReference type="SAM" id="SignalP"/>
    </source>
</evidence>
<dbReference type="PROSITE" id="PS00010">
    <property type="entry name" value="ASX_HYDROXYL"/>
    <property type="match status" value="2"/>
</dbReference>
<name>A0AAV7JFU1_9METZ</name>
<dbReference type="InterPro" id="IPR051022">
    <property type="entry name" value="Notch_Cell-Fate_Det"/>
</dbReference>
<dbReference type="PROSITE" id="PS00022">
    <property type="entry name" value="EGF_1"/>
    <property type="match status" value="3"/>
</dbReference>
<evidence type="ECO:0000259" key="8">
    <source>
        <dbReference type="PROSITE" id="PS50026"/>
    </source>
</evidence>
<keyword evidence="3" id="KW-0677">Repeat</keyword>
<dbReference type="PANTHER" id="PTHR24049">
    <property type="entry name" value="CRUMBS FAMILY MEMBER"/>
    <property type="match status" value="1"/>
</dbReference>
<dbReference type="EMBL" id="JAKMXF010000340">
    <property type="protein sequence ID" value="KAI6647620.1"/>
    <property type="molecule type" value="Genomic_DNA"/>
</dbReference>
<feature type="domain" description="EGF-like" evidence="8">
    <location>
        <begin position="242"/>
        <end position="276"/>
    </location>
</feature>
<feature type="disulfide bond" evidence="5">
    <location>
        <begin position="306"/>
        <end position="315"/>
    </location>
</feature>
<evidence type="ECO:0000313" key="10">
    <source>
        <dbReference type="Proteomes" id="UP001165289"/>
    </source>
</evidence>
<dbReference type="InterPro" id="IPR018097">
    <property type="entry name" value="EGF_Ca-bd_CS"/>
</dbReference>
<dbReference type="InterPro" id="IPR049883">
    <property type="entry name" value="NOTCH1_EGF-like"/>
</dbReference>
<dbReference type="Pfam" id="PF07645">
    <property type="entry name" value="EGF_CA"/>
    <property type="match status" value="2"/>
</dbReference>